<evidence type="ECO:0000256" key="9">
    <source>
        <dbReference type="PIRNR" id="PIRNR003128"/>
    </source>
</evidence>
<evidence type="ECO:0000256" key="2">
    <source>
        <dbReference type="ARBA" id="ARBA00009441"/>
    </source>
</evidence>
<dbReference type="RefSeq" id="WP_256944921.1">
    <property type="nucleotide sequence ID" value="NZ_JANHNZ010000003.1"/>
</dbReference>
<evidence type="ECO:0000256" key="1">
    <source>
        <dbReference type="ARBA" id="ARBA00003618"/>
    </source>
</evidence>
<keyword evidence="7 9" id="KW-0234">DNA repair</keyword>
<evidence type="ECO:0000313" key="12">
    <source>
        <dbReference type="EMBL" id="MCQ9209812.1"/>
    </source>
</evidence>
<dbReference type="InterPro" id="IPR003395">
    <property type="entry name" value="RecF/RecN/SMC_N"/>
</dbReference>
<comment type="caution">
    <text evidence="12">The sequence shown here is derived from an EMBL/GenBank/DDBJ whole genome shotgun (WGS) entry which is preliminary data.</text>
</comment>
<dbReference type="EMBL" id="JANHNZ010000003">
    <property type="protein sequence ID" value="MCQ9209812.1"/>
    <property type="molecule type" value="Genomic_DNA"/>
</dbReference>
<evidence type="ECO:0000256" key="3">
    <source>
        <dbReference type="ARBA" id="ARBA00021315"/>
    </source>
</evidence>
<sequence>MIQELYIKNFAIIEEVHCQFDEGMTVLTGETGAGKSIIIDAVGLLVGERASLDMIRYGTDKAIIQGIFKIEDSQTQERLLDLGLSLEDELLLVQRELLQNGKSVCRINGQLATLSLLKQVGQGIIDIHGQNEHFLLLDPQKHLGLLDSYIQEEISSLKETYSGAYADYQKVKGDLKALLTDEKKDVQRMDMLHFQLKEIDEAALVIGEEEALIEERNHFTHYQKIQQALMNSINALEAEDVSAIDLVGSASNELGSIANLDKVYLDLSQQVSDAYYQLQDAISSISNILESSTYDEERLNQIEERLNVYYQLKRKYGSHTEEILAFADKARQELDAIENKEEHIEKLEKQVAQAQGKVSQLAMKLSTLRKKAAKALTAEVETQLKDLYMEKVQFAVNFQELAELNDQGMDSLEFYAATNLGEPLKPLSKIASGGELSRFTLALKAIFVKEQAISTVIFDEVDSGVSGRVAQAIAEKMQYISEFAQVLCITHLPQVASMANHHFRIEKVESNQRTQTKLLELEESMRSQEIARMLAGSQITDLTLQHAKELLSDAKLIQERHKK</sequence>
<evidence type="ECO:0000256" key="4">
    <source>
        <dbReference type="ARBA" id="ARBA00022741"/>
    </source>
</evidence>
<dbReference type="PANTHER" id="PTHR11059">
    <property type="entry name" value="DNA REPAIR PROTEIN RECN"/>
    <property type="match status" value="1"/>
</dbReference>
<dbReference type="InterPro" id="IPR004604">
    <property type="entry name" value="DNA_recomb/repair_RecN"/>
</dbReference>
<dbReference type="Pfam" id="PF02463">
    <property type="entry name" value="SMC_N"/>
    <property type="match status" value="1"/>
</dbReference>
<accession>A0ABT1WMR1</accession>
<comment type="similarity">
    <text evidence="2 9">Belongs to the RecN family.</text>
</comment>
<protein>
    <recommendedName>
        <fullName evidence="3 9">DNA repair protein RecN</fullName>
    </recommendedName>
    <alternativeName>
        <fullName evidence="8 9">Recombination protein N</fullName>
    </alternativeName>
</protein>
<keyword evidence="6" id="KW-0067">ATP-binding</keyword>
<organism evidence="12 13">
    <name type="scientific">Granulicatella seriolae</name>
    <dbReference type="NCBI Taxonomy" id="2967226"/>
    <lineage>
        <taxon>Bacteria</taxon>
        <taxon>Bacillati</taxon>
        <taxon>Bacillota</taxon>
        <taxon>Bacilli</taxon>
        <taxon>Lactobacillales</taxon>
        <taxon>Carnobacteriaceae</taxon>
        <taxon>Granulicatella</taxon>
    </lineage>
</organism>
<dbReference type="PANTHER" id="PTHR11059:SF0">
    <property type="entry name" value="DNA REPAIR PROTEIN RECN"/>
    <property type="match status" value="1"/>
</dbReference>
<evidence type="ECO:0000256" key="7">
    <source>
        <dbReference type="ARBA" id="ARBA00023204"/>
    </source>
</evidence>
<reference evidence="12" key="1">
    <citation type="submission" date="2022-07" db="EMBL/GenBank/DDBJ databases">
        <authorList>
            <person name="Jung M.-Y."/>
            <person name="Lee M."/>
        </authorList>
    </citation>
    <scope>NUCLEOTIDE SEQUENCE</scope>
    <source>
        <strain evidence="12">S8</strain>
    </source>
</reference>
<dbReference type="CDD" id="cd03241">
    <property type="entry name" value="ABC_RecN"/>
    <property type="match status" value="2"/>
</dbReference>
<keyword evidence="13" id="KW-1185">Reference proteome</keyword>
<dbReference type="InterPro" id="IPR027417">
    <property type="entry name" value="P-loop_NTPase"/>
</dbReference>
<dbReference type="NCBIfam" id="TIGR00634">
    <property type="entry name" value="recN"/>
    <property type="match status" value="1"/>
</dbReference>
<dbReference type="Gene3D" id="3.40.50.300">
    <property type="entry name" value="P-loop containing nucleotide triphosphate hydrolases"/>
    <property type="match status" value="2"/>
</dbReference>
<dbReference type="PIRSF" id="PIRSF003128">
    <property type="entry name" value="RecN"/>
    <property type="match status" value="1"/>
</dbReference>
<evidence type="ECO:0000256" key="10">
    <source>
        <dbReference type="SAM" id="Coils"/>
    </source>
</evidence>
<reference evidence="12" key="2">
    <citation type="journal article" date="2023" name="Curr. Microbiol.">
        <title>Granulicatella seriolae sp. nov., a Novel Facultative Anaerobe Isolated from Yellowtail Marine Fish.</title>
        <authorList>
            <person name="Lee M."/>
            <person name="Choi Y.J."/>
            <person name="Farooq A."/>
            <person name="Jeong J.B."/>
            <person name="Jung M.Y."/>
        </authorList>
    </citation>
    <scope>NUCLEOTIDE SEQUENCE</scope>
    <source>
        <strain evidence="12">S8</strain>
    </source>
</reference>
<evidence type="ECO:0000259" key="11">
    <source>
        <dbReference type="Pfam" id="PF02463"/>
    </source>
</evidence>
<evidence type="ECO:0000256" key="5">
    <source>
        <dbReference type="ARBA" id="ARBA00022763"/>
    </source>
</evidence>
<comment type="function">
    <text evidence="1 9">May be involved in recombinational repair of damaged DNA.</text>
</comment>
<dbReference type="SUPFAM" id="SSF52540">
    <property type="entry name" value="P-loop containing nucleoside triphosphate hydrolases"/>
    <property type="match status" value="2"/>
</dbReference>
<feature type="domain" description="RecF/RecN/SMC N-terminal" evidence="11">
    <location>
        <begin position="1"/>
        <end position="511"/>
    </location>
</feature>
<gene>
    <name evidence="12" type="primary">recN</name>
    <name evidence="12" type="ORF">NPA36_04535</name>
</gene>
<evidence type="ECO:0000313" key="13">
    <source>
        <dbReference type="Proteomes" id="UP001059480"/>
    </source>
</evidence>
<evidence type="ECO:0000256" key="6">
    <source>
        <dbReference type="ARBA" id="ARBA00022840"/>
    </source>
</evidence>
<proteinExistence type="inferred from homology"/>
<keyword evidence="5 9" id="KW-0227">DNA damage</keyword>
<keyword evidence="4" id="KW-0547">Nucleotide-binding</keyword>
<evidence type="ECO:0000256" key="8">
    <source>
        <dbReference type="ARBA" id="ARBA00033408"/>
    </source>
</evidence>
<keyword evidence="10" id="KW-0175">Coiled coil</keyword>
<dbReference type="Proteomes" id="UP001059480">
    <property type="component" value="Unassembled WGS sequence"/>
</dbReference>
<name>A0ABT1WMR1_9LACT</name>
<reference evidence="12" key="3">
    <citation type="journal article" date="2023" name="Microbiol. Resour. Announc.">
        <title>Draft Genome Sequence of Granulicatella sp. Strain S8, Isolated from a Marine Fish, Seriola quinqueradiata.</title>
        <authorList>
            <person name="Lee M."/>
            <person name="Farooq A."/>
            <person name="Jeong J.B."/>
            <person name="Jung M.Y."/>
        </authorList>
    </citation>
    <scope>NUCLEOTIDE SEQUENCE</scope>
    <source>
        <strain evidence="12">S8</strain>
    </source>
</reference>
<feature type="coiled-coil region" evidence="10">
    <location>
        <begin position="327"/>
        <end position="371"/>
    </location>
</feature>